<comment type="similarity">
    <text evidence="2">Belongs to the Nudix hydrolase family. NudF subfamily.</text>
</comment>
<feature type="binding site" evidence="13">
    <location>
        <position position="328"/>
    </location>
    <ligand>
        <name>Mg(2+)</name>
        <dbReference type="ChEBI" id="CHEBI:18420"/>
        <label>1</label>
    </ligand>
</feature>
<dbReference type="PROSITE" id="PS00893">
    <property type="entry name" value="NUDIX_BOX"/>
    <property type="match status" value="1"/>
</dbReference>
<evidence type="ECO:0000256" key="6">
    <source>
        <dbReference type="ARBA" id="ARBA00022801"/>
    </source>
</evidence>
<dbReference type="Gene3D" id="3.90.79.10">
    <property type="entry name" value="Nucleoside Triphosphate Pyrophosphohydrolase"/>
    <property type="match status" value="1"/>
</dbReference>
<dbReference type="InterPro" id="IPR009288">
    <property type="entry name" value="AIG2-like_dom"/>
</dbReference>
<evidence type="ECO:0000256" key="10">
    <source>
        <dbReference type="ARBA" id="ARBA00030308"/>
    </source>
</evidence>
<dbReference type="PANTHER" id="PTHR11839">
    <property type="entry name" value="UDP/ADP-SUGAR PYROPHOSPHATASE"/>
    <property type="match status" value="1"/>
</dbReference>
<dbReference type="GO" id="GO:0006753">
    <property type="term" value="P:nucleoside phosphate metabolic process"/>
    <property type="evidence" value="ECO:0007669"/>
    <property type="project" value="TreeGrafter"/>
</dbReference>
<feature type="binding site" evidence="13">
    <location>
        <position position="259"/>
    </location>
    <ligand>
        <name>Mg(2+)</name>
        <dbReference type="ChEBI" id="CHEBI:18420"/>
        <label>1</label>
    </ligand>
</feature>
<dbReference type="Gene3D" id="3.10.490.10">
    <property type="entry name" value="Gamma-glutamyl cyclotransferase-like"/>
    <property type="match status" value="1"/>
</dbReference>
<evidence type="ECO:0000256" key="8">
    <source>
        <dbReference type="ARBA" id="ARBA00025164"/>
    </source>
</evidence>
<evidence type="ECO:0000256" key="5">
    <source>
        <dbReference type="ARBA" id="ARBA00022723"/>
    </source>
</evidence>
<keyword evidence="5 13" id="KW-0479">Metal-binding</keyword>
<dbReference type="CDD" id="cd24155">
    <property type="entry name" value="NUDIX_ADPRase"/>
    <property type="match status" value="1"/>
</dbReference>
<dbReference type="GO" id="GO:0047631">
    <property type="term" value="F:ADP-ribose diphosphatase activity"/>
    <property type="evidence" value="ECO:0007669"/>
    <property type="project" value="UniProtKB-EC"/>
</dbReference>
<dbReference type="GO" id="GO:0019693">
    <property type="term" value="P:ribose phosphate metabolic process"/>
    <property type="evidence" value="ECO:0007669"/>
    <property type="project" value="TreeGrafter"/>
</dbReference>
<dbReference type="GO" id="GO:0046872">
    <property type="term" value="F:metal ion binding"/>
    <property type="evidence" value="ECO:0007669"/>
    <property type="project" value="UniProtKB-KW"/>
</dbReference>
<dbReference type="InterPro" id="IPR004385">
    <property type="entry name" value="NDP_pyrophosphatase"/>
</dbReference>
<gene>
    <name evidence="16" type="primary">nudF</name>
    <name evidence="16" type="ORF">PSJ8397_00262</name>
</gene>
<dbReference type="Pfam" id="PF06094">
    <property type="entry name" value="GGACT"/>
    <property type="match status" value="1"/>
</dbReference>
<evidence type="ECO:0000313" key="17">
    <source>
        <dbReference type="Proteomes" id="UP000193623"/>
    </source>
</evidence>
<keyword evidence="7 13" id="KW-0460">Magnesium</keyword>
<comment type="cofactor">
    <cofactor evidence="1 13">
        <name>Mg(2+)</name>
        <dbReference type="ChEBI" id="CHEBI:18420"/>
    </cofactor>
</comment>
<evidence type="ECO:0000256" key="4">
    <source>
        <dbReference type="ARBA" id="ARBA00013297"/>
    </source>
</evidence>
<dbReference type="InterPro" id="IPR015797">
    <property type="entry name" value="NUDIX_hydrolase-like_dom_sf"/>
</dbReference>
<dbReference type="NCBIfam" id="TIGR00052">
    <property type="entry name" value="nudix-type nucleoside diphosphatase, YffH/AdpP family"/>
    <property type="match status" value="1"/>
</dbReference>
<dbReference type="OrthoDB" id="5292471at2"/>
<dbReference type="GO" id="GO:0005829">
    <property type="term" value="C:cytosol"/>
    <property type="evidence" value="ECO:0007669"/>
    <property type="project" value="TreeGrafter"/>
</dbReference>
<proteinExistence type="inferred from homology"/>
<dbReference type="SUPFAM" id="SSF55811">
    <property type="entry name" value="Nudix"/>
    <property type="match status" value="1"/>
</dbReference>
<dbReference type="CDD" id="cd06661">
    <property type="entry name" value="GGCT_like"/>
    <property type="match status" value="1"/>
</dbReference>
<dbReference type="InterPro" id="IPR036568">
    <property type="entry name" value="GGCT-like_sf"/>
</dbReference>
<organism evidence="16 17">
    <name type="scientific">Pseudooctadecabacter jejudonensis</name>
    <dbReference type="NCBI Taxonomy" id="1391910"/>
    <lineage>
        <taxon>Bacteria</taxon>
        <taxon>Pseudomonadati</taxon>
        <taxon>Pseudomonadota</taxon>
        <taxon>Alphaproteobacteria</taxon>
        <taxon>Rhodobacterales</taxon>
        <taxon>Paracoccaceae</taxon>
        <taxon>Pseudooctadecabacter</taxon>
    </lineage>
</organism>
<reference evidence="16 17" key="1">
    <citation type="submission" date="2017-03" db="EMBL/GenBank/DDBJ databases">
        <authorList>
            <person name="Afonso C.L."/>
            <person name="Miller P.J."/>
            <person name="Scott M.A."/>
            <person name="Spackman E."/>
            <person name="Goraichik I."/>
            <person name="Dimitrov K.M."/>
            <person name="Suarez D.L."/>
            <person name="Swayne D.E."/>
        </authorList>
    </citation>
    <scope>NUCLEOTIDE SEQUENCE [LARGE SCALE GENOMIC DNA]</scope>
    <source>
        <strain evidence="16 17">CECT 8397</strain>
    </source>
</reference>
<evidence type="ECO:0000256" key="12">
    <source>
        <dbReference type="ARBA" id="ARBA00049546"/>
    </source>
</evidence>
<keyword evidence="17" id="KW-1185">Reference proteome</keyword>
<dbReference type="PANTHER" id="PTHR11839:SF5">
    <property type="entry name" value="ADP-RIBOSE PYROPHOSPHATASE"/>
    <property type="match status" value="1"/>
</dbReference>
<comment type="catalytic activity">
    <reaction evidence="12">
        <text>ADP-D-ribose + H2O = D-ribose 5-phosphate + AMP + 2 H(+)</text>
        <dbReference type="Rhea" id="RHEA:10412"/>
        <dbReference type="ChEBI" id="CHEBI:15377"/>
        <dbReference type="ChEBI" id="CHEBI:15378"/>
        <dbReference type="ChEBI" id="CHEBI:57967"/>
        <dbReference type="ChEBI" id="CHEBI:78346"/>
        <dbReference type="ChEBI" id="CHEBI:456215"/>
        <dbReference type="EC" id="3.6.1.13"/>
    </reaction>
</comment>
<accession>A0A1Y5RGG2</accession>
<evidence type="ECO:0000259" key="15">
    <source>
        <dbReference type="PROSITE" id="PS51462"/>
    </source>
</evidence>
<name>A0A1Y5RGG2_9RHOB</name>
<dbReference type="PROSITE" id="PS51462">
    <property type="entry name" value="NUDIX"/>
    <property type="match status" value="1"/>
</dbReference>
<dbReference type="RefSeq" id="WP_085862753.1">
    <property type="nucleotide sequence ID" value="NZ_FWFT01000001.1"/>
</dbReference>
<dbReference type="EMBL" id="FWFT01000001">
    <property type="protein sequence ID" value="SLN14303.1"/>
    <property type="molecule type" value="Genomic_DNA"/>
</dbReference>
<dbReference type="EC" id="3.6.1.13" evidence="3"/>
<dbReference type="AlphaFoldDB" id="A0A1Y5RGG2"/>
<dbReference type="SUPFAM" id="SSF110857">
    <property type="entry name" value="Gamma-glutamyl cyclotransferase-like"/>
    <property type="match status" value="1"/>
</dbReference>
<evidence type="ECO:0000256" key="9">
    <source>
        <dbReference type="ARBA" id="ARBA00030162"/>
    </source>
</evidence>
<keyword evidence="6 16" id="KW-0378">Hydrolase</keyword>
<evidence type="ECO:0000256" key="2">
    <source>
        <dbReference type="ARBA" id="ARBA00007482"/>
    </source>
</evidence>
<evidence type="ECO:0000256" key="1">
    <source>
        <dbReference type="ARBA" id="ARBA00001946"/>
    </source>
</evidence>
<dbReference type="InterPro" id="IPR013024">
    <property type="entry name" value="GGCT-like"/>
</dbReference>
<evidence type="ECO:0000256" key="13">
    <source>
        <dbReference type="PIRSR" id="PIRSR604385-2"/>
    </source>
</evidence>
<protein>
    <recommendedName>
        <fullName evidence="4">ADP-ribose pyrophosphatase</fullName>
        <ecNumber evidence="3">3.6.1.13</ecNumber>
    </recommendedName>
    <alternativeName>
        <fullName evidence="9">ADP-ribose diphosphatase</fullName>
    </alternativeName>
    <alternativeName>
        <fullName evidence="11">ADP-ribose phosphohydrolase</fullName>
    </alternativeName>
    <alternativeName>
        <fullName evidence="10">Adenosine diphosphoribose pyrophosphatase</fullName>
    </alternativeName>
</protein>
<comment type="function">
    <text evidence="8">Acts on ADP-mannose and ADP-glucose as well as ADP-ribose. Prevents glycogen biosynthesis. The reaction catalyzed by this enzyme is a limiting step of the gluconeogenic process.</text>
</comment>
<feature type="binding site" evidence="13">
    <location>
        <position position="279"/>
    </location>
    <ligand>
        <name>Mg(2+)</name>
        <dbReference type="ChEBI" id="CHEBI:18420"/>
        <label>1</label>
    </ligand>
</feature>
<dbReference type="Proteomes" id="UP000193623">
    <property type="component" value="Unassembled WGS sequence"/>
</dbReference>
<evidence type="ECO:0000313" key="16">
    <source>
        <dbReference type="EMBL" id="SLN14303.1"/>
    </source>
</evidence>
<sequence>MDLFIFGTLLHLPLLEVVSGDAAVAQKCTPATRDGHGVDRVAGQVFPMMSAQVDAVASGIILSGLDDEALMRLDFYEKAFGYDRVAFTVTDQTGAQRDVTAYMPEEGRWEPAKPWDFGGWAAAYGEVTTLTAREAMGLYGEFTPREMGVQYPQMMARAASRQRAMREAAKGDLGRDDVQVIEARKAYSGFFTVQEMDLAFRRFDGSMSEPVSRSVFVGVDCAIVLPYDPVRDRVMVVEQFRPGAYMRGDPNPWTVEPIAGRIDPGEGPEEAARREAREEAGVDVRALHTVSAAYPSPGTTTEHFFVYVGECDLPDVAAHIGGLEDEAEDIRSHVMEWDEFDQGLSSGRFNLLPLLVAGHWLARNRERLKAEAA</sequence>
<dbReference type="InterPro" id="IPR020084">
    <property type="entry name" value="NUDIX_hydrolase_CS"/>
</dbReference>
<feature type="short sequence motif" description="Nudix box" evidence="14">
    <location>
        <begin position="260"/>
        <end position="282"/>
    </location>
</feature>
<evidence type="ECO:0000256" key="11">
    <source>
        <dbReference type="ARBA" id="ARBA00033056"/>
    </source>
</evidence>
<feature type="binding site" evidence="13">
    <location>
        <position position="275"/>
    </location>
    <ligand>
        <name>Mg(2+)</name>
        <dbReference type="ChEBI" id="CHEBI:18420"/>
        <label>1</label>
    </ligand>
</feature>
<dbReference type="Pfam" id="PF00293">
    <property type="entry name" value="NUDIX"/>
    <property type="match status" value="1"/>
</dbReference>
<evidence type="ECO:0000256" key="14">
    <source>
        <dbReference type="PIRSR" id="PIRSR604385-3"/>
    </source>
</evidence>
<dbReference type="InterPro" id="IPR000086">
    <property type="entry name" value="NUDIX_hydrolase_dom"/>
</dbReference>
<evidence type="ECO:0000256" key="7">
    <source>
        <dbReference type="ARBA" id="ARBA00022842"/>
    </source>
</evidence>
<feature type="domain" description="Nudix hydrolase" evidence="15">
    <location>
        <begin position="217"/>
        <end position="357"/>
    </location>
</feature>
<dbReference type="GO" id="GO:0019144">
    <property type="term" value="F:ADP-sugar diphosphatase activity"/>
    <property type="evidence" value="ECO:0007669"/>
    <property type="project" value="TreeGrafter"/>
</dbReference>
<evidence type="ECO:0000256" key="3">
    <source>
        <dbReference type="ARBA" id="ARBA00012453"/>
    </source>
</evidence>